<name>A0A1V8M921_9GAMM</name>
<organism evidence="2 3">
    <name type="scientific">Methyloprofundus sedimenti</name>
    <dbReference type="NCBI Taxonomy" id="1420851"/>
    <lineage>
        <taxon>Bacteria</taxon>
        <taxon>Pseudomonadati</taxon>
        <taxon>Pseudomonadota</taxon>
        <taxon>Gammaproteobacteria</taxon>
        <taxon>Methylococcales</taxon>
        <taxon>Methylococcaceae</taxon>
        <taxon>Methyloprofundus</taxon>
    </lineage>
</organism>
<dbReference type="Proteomes" id="UP000191980">
    <property type="component" value="Unassembled WGS sequence"/>
</dbReference>
<evidence type="ECO:0000259" key="1">
    <source>
        <dbReference type="Pfam" id="PF07883"/>
    </source>
</evidence>
<keyword evidence="3" id="KW-1185">Reference proteome</keyword>
<dbReference type="PANTHER" id="PTHR38599">
    <property type="entry name" value="CUPIN DOMAIN PROTEIN (AFU_ORTHOLOGUE AFUA_3G13620)"/>
    <property type="match status" value="1"/>
</dbReference>
<dbReference type="Pfam" id="PF07883">
    <property type="entry name" value="Cupin_2"/>
    <property type="match status" value="1"/>
</dbReference>
<sequence>MSVFNNLLTCQLQGVKGTEVVVSHVTVPPNTTLPKHWHPGEEFAYILDGSLVLCQENEPEMVFKKGDACVVPWKKIHTVMTRDENVTILVFRVHEQGQPERVLVE</sequence>
<dbReference type="STRING" id="1420851.AU255_09845"/>
<dbReference type="RefSeq" id="WP_080522724.1">
    <property type="nucleotide sequence ID" value="NZ_LPUF01000001.1"/>
</dbReference>
<dbReference type="PANTHER" id="PTHR38599:SF1">
    <property type="entry name" value="CUPIN DOMAIN PROTEIN (AFU_ORTHOLOGUE AFUA_3G13620)"/>
    <property type="match status" value="1"/>
</dbReference>
<proteinExistence type="predicted"/>
<dbReference type="SUPFAM" id="SSF51182">
    <property type="entry name" value="RmlC-like cupins"/>
    <property type="match status" value="1"/>
</dbReference>
<dbReference type="InterPro" id="IPR014710">
    <property type="entry name" value="RmlC-like_jellyroll"/>
</dbReference>
<comment type="caution">
    <text evidence="2">The sequence shown here is derived from an EMBL/GenBank/DDBJ whole genome shotgun (WGS) entry which is preliminary data.</text>
</comment>
<gene>
    <name evidence="2" type="ORF">AU255_09845</name>
</gene>
<dbReference type="Gene3D" id="2.60.120.10">
    <property type="entry name" value="Jelly Rolls"/>
    <property type="match status" value="1"/>
</dbReference>
<protein>
    <recommendedName>
        <fullName evidence="1">Cupin type-2 domain-containing protein</fullName>
    </recommendedName>
</protein>
<reference evidence="2 3" key="1">
    <citation type="submission" date="2015-12" db="EMBL/GenBank/DDBJ databases">
        <authorList>
            <person name="Shamseldin A."/>
            <person name="Moawad H."/>
            <person name="Abd El-Rahim W.M."/>
            <person name="Sadowsky M.J."/>
        </authorList>
    </citation>
    <scope>NUCLEOTIDE SEQUENCE [LARGE SCALE GENOMIC DNA]</scope>
    <source>
        <strain evidence="2 3">WF1</strain>
    </source>
</reference>
<accession>A0A1V8M921</accession>
<dbReference type="OrthoDB" id="116921at2"/>
<dbReference type="AlphaFoldDB" id="A0A1V8M921"/>
<evidence type="ECO:0000313" key="3">
    <source>
        <dbReference type="Proteomes" id="UP000191980"/>
    </source>
</evidence>
<feature type="domain" description="Cupin type-2" evidence="1">
    <location>
        <begin position="24"/>
        <end position="89"/>
    </location>
</feature>
<dbReference type="EMBL" id="LPUF01000001">
    <property type="protein sequence ID" value="OQK18120.1"/>
    <property type="molecule type" value="Genomic_DNA"/>
</dbReference>
<dbReference type="InterPro" id="IPR011051">
    <property type="entry name" value="RmlC_Cupin_sf"/>
</dbReference>
<evidence type="ECO:0000313" key="2">
    <source>
        <dbReference type="EMBL" id="OQK18120.1"/>
    </source>
</evidence>
<dbReference type="InterPro" id="IPR013096">
    <property type="entry name" value="Cupin_2"/>
</dbReference>